<dbReference type="RefSeq" id="WP_098074017.1">
    <property type="nucleotide sequence ID" value="NZ_PDEQ01000001.1"/>
</dbReference>
<organism evidence="2 3">
    <name type="scientific">Longibacter salinarum</name>
    <dbReference type="NCBI Taxonomy" id="1850348"/>
    <lineage>
        <taxon>Bacteria</taxon>
        <taxon>Pseudomonadati</taxon>
        <taxon>Rhodothermota</taxon>
        <taxon>Rhodothermia</taxon>
        <taxon>Rhodothermales</taxon>
        <taxon>Salisaetaceae</taxon>
        <taxon>Longibacter</taxon>
    </lineage>
</organism>
<proteinExistence type="predicted"/>
<keyword evidence="3" id="KW-1185">Reference proteome</keyword>
<feature type="chain" id="PRO_5012292440" description="Lipocalin-like domain-containing protein" evidence="1">
    <location>
        <begin position="23"/>
        <end position="166"/>
    </location>
</feature>
<accession>A0A2A8D3B1</accession>
<keyword evidence="1" id="KW-0732">Signal</keyword>
<evidence type="ECO:0000313" key="2">
    <source>
        <dbReference type="EMBL" id="PEN15118.1"/>
    </source>
</evidence>
<evidence type="ECO:0000313" key="3">
    <source>
        <dbReference type="Proteomes" id="UP000220102"/>
    </source>
</evidence>
<reference evidence="2 3" key="1">
    <citation type="submission" date="2017-10" db="EMBL/GenBank/DDBJ databases">
        <title>Draft genome of Longibacter Salinarum.</title>
        <authorList>
            <person name="Goh K.M."/>
            <person name="Shamsir M.S."/>
            <person name="Lim S.W."/>
        </authorList>
    </citation>
    <scope>NUCLEOTIDE SEQUENCE [LARGE SCALE GENOMIC DNA]</scope>
    <source>
        <strain evidence="2 3">KCTC 52045</strain>
    </source>
</reference>
<dbReference type="OrthoDB" id="8727862at2"/>
<comment type="caution">
    <text evidence="2">The sequence shown here is derived from an EMBL/GenBank/DDBJ whole genome shotgun (WGS) entry which is preliminary data.</text>
</comment>
<name>A0A2A8D3B1_9BACT</name>
<evidence type="ECO:0008006" key="4">
    <source>
        <dbReference type="Google" id="ProtNLM"/>
    </source>
</evidence>
<dbReference type="Proteomes" id="UP000220102">
    <property type="component" value="Unassembled WGS sequence"/>
</dbReference>
<protein>
    <recommendedName>
        <fullName evidence="4">Lipocalin-like domain-containing protein</fullName>
    </recommendedName>
</protein>
<feature type="signal peptide" evidence="1">
    <location>
        <begin position="1"/>
        <end position="22"/>
    </location>
</feature>
<dbReference type="EMBL" id="PDEQ01000001">
    <property type="protein sequence ID" value="PEN15118.1"/>
    <property type="molecule type" value="Genomic_DNA"/>
</dbReference>
<dbReference type="PROSITE" id="PS51257">
    <property type="entry name" value="PROKAR_LIPOPROTEIN"/>
    <property type="match status" value="1"/>
</dbReference>
<dbReference type="AlphaFoldDB" id="A0A2A8D3B1"/>
<gene>
    <name evidence="2" type="ORF">CRI94_02180</name>
</gene>
<evidence type="ECO:0000256" key="1">
    <source>
        <dbReference type="SAM" id="SignalP"/>
    </source>
</evidence>
<sequence length="166" mass="18565">MYRYFTPFIALLAAFVVFSGCASTQSASDRGNTNDVLGTWKYRTMAGSDVLDEGVIQITMVQGRLEGTLRDARVGTIPVDVSYRGERLELDLDEIRIYGRVQNDEFTAYYERPMWDVSTSQDVRHQTNNRLSGSLSARRVHSTGYEEPDIDLGCDALTVESKSACS</sequence>